<dbReference type="SUPFAM" id="SSF55979">
    <property type="entry name" value="DNA clamp"/>
    <property type="match status" value="1"/>
</dbReference>
<accession>A0AAD9QHI5</accession>
<evidence type="ECO:0000256" key="1">
    <source>
        <dbReference type="ARBA" id="ARBA00004123"/>
    </source>
</evidence>
<dbReference type="GO" id="GO:0044778">
    <property type="term" value="P:meiotic DNA integrity checkpoint signaling"/>
    <property type="evidence" value="ECO:0007669"/>
    <property type="project" value="TreeGrafter"/>
</dbReference>
<dbReference type="InterPro" id="IPR046938">
    <property type="entry name" value="DNA_clamp_sf"/>
</dbReference>
<dbReference type="AlphaFoldDB" id="A0AAD9QHI5"/>
<dbReference type="PANTHER" id="PTHR12900">
    <property type="entry name" value="MITOTIC AND DNA DAMAGE CHECKPOINT PROTEIN HUS1"/>
    <property type="match status" value="1"/>
</dbReference>
<comment type="caution">
    <text evidence="5">The sequence shown here is derived from an EMBL/GenBank/DDBJ whole genome shotgun (WGS) entry which is preliminary data.</text>
</comment>
<keyword evidence="3" id="KW-0539">Nucleus</keyword>
<name>A0AAD9QHI5_ACRCE</name>
<dbReference type="Gene3D" id="3.70.10.10">
    <property type="match status" value="1"/>
</dbReference>
<evidence type="ECO:0000256" key="4">
    <source>
        <dbReference type="PIRNR" id="PIRNR011312"/>
    </source>
</evidence>
<proteinExistence type="inferred from homology"/>
<dbReference type="GO" id="GO:0035861">
    <property type="term" value="C:site of double-strand break"/>
    <property type="evidence" value="ECO:0007669"/>
    <property type="project" value="TreeGrafter"/>
</dbReference>
<dbReference type="GO" id="GO:0000724">
    <property type="term" value="P:double-strand break repair via homologous recombination"/>
    <property type="evidence" value="ECO:0007669"/>
    <property type="project" value="TreeGrafter"/>
</dbReference>
<evidence type="ECO:0000313" key="6">
    <source>
        <dbReference type="Proteomes" id="UP001249851"/>
    </source>
</evidence>
<keyword evidence="6" id="KW-1185">Reference proteome</keyword>
<dbReference type="InterPro" id="IPR016580">
    <property type="entry name" value="HUS1"/>
</dbReference>
<evidence type="ECO:0000256" key="3">
    <source>
        <dbReference type="ARBA" id="ARBA00023242"/>
    </source>
</evidence>
<evidence type="ECO:0000313" key="5">
    <source>
        <dbReference type="EMBL" id="KAK2561434.1"/>
    </source>
</evidence>
<evidence type="ECO:0000256" key="2">
    <source>
        <dbReference type="ARBA" id="ARBA00005563"/>
    </source>
</evidence>
<sequence>MRFRAKIVDINCIQHLTRVLGTISRMAKRCALRLTPTKLYFILTDNAAVGGVSIWCELTQSNFFEEYRIEGKDETNSIYLELMPDNLTRAMKSASSAQAVKIKLTKKHTPCLTFEITLPSLTSHTRSVVHDVPVGVIPQQNWEEFEEPAMPDFDVSVSNTGLLFKMNYTKLVVHVALEVDGIVWIHFYIYGQLSDRDGVLSANNNGYMTLRIDTDSATVTTHFKHLDTPTWEGDSSQNDHNRDLDKMAEARVDVKKLATFLHDIVHGKAVQFLLLHEDLSLQYVIPAVSL</sequence>
<gene>
    <name evidence="5" type="ORF">P5673_015958</name>
</gene>
<dbReference type="GO" id="GO:0033314">
    <property type="term" value="P:mitotic DNA replication checkpoint signaling"/>
    <property type="evidence" value="ECO:0007669"/>
    <property type="project" value="TreeGrafter"/>
</dbReference>
<dbReference type="PANTHER" id="PTHR12900:SF0">
    <property type="entry name" value="CHECKPOINT PROTEIN"/>
    <property type="match status" value="1"/>
</dbReference>
<dbReference type="Pfam" id="PF04005">
    <property type="entry name" value="Hus1"/>
    <property type="match status" value="1"/>
</dbReference>
<comment type="similarity">
    <text evidence="2 4">Belongs to the HUS1 family.</text>
</comment>
<reference evidence="5" key="1">
    <citation type="journal article" date="2023" name="G3 (Bethesda)">
        <title>Whole genome assembly and annotation of the endangered Caribbean coral Acropora cervicornis.</title>
        <authorList>
            <person name="Selwyn J.D."/>
            <person name="Vollmer S.V."/>
        </authorList>
    </citation>
    <scope>NUCLEOTIDE SEQUENCE</scope>
    <source>
        <strain evidence="5">K2</strain>
    </source>
</reference>
<dbReference type="InterPro" id="IPR007150">
    <property type="entry name" value="HUS1/Mec3"/>
</dbReference>
<protein>
    <recommendedName>
        <fullName evidence="4">Checkpoint protein</fullName>
    </recommendedName>
</protein>
<dbReference type="GO" id="GO:0030896">
    <property type="term" value="C:checkpoint clamp complex"/>
    <property type="evidence" value="ECO:0007669"/>
    <property type="project" value="InterPro"/>
</dbReference>
<dbReference type="EMBL" id="JARQWQ010000033">
    <property type="protein sequence ID" value="KAK2561434.1"/>
    <property type="molecule type" value="Genomic_DNA"/>
</dbReference>
<organism evidence="5 6">
    <name type="scientific">Acropora cervicornis</name>
    <name type="common">Staghorn coral</name>
    <dbReference type="NCBI Taxonomy" id="6130"/>
    <lineage>
        <taxon>Eukaryota</taxon>
        <taxon>Metazoa</taxon>
        <taxon>Cnidaria</taxon>
        <taxon>Anthozoa</taxon>
        <taxon>Hexacorallia</taxon>
        <taxon>Scleractinia</taxon>
        <taxon>Astrocoeniina</taxon>
        <taxon>Acroporidae</taxon>
        <taxon>Acropora</taxon>
    </lineage>
</organism>
<dbReference type="GO" id="GO:0006289">
    <property type="term" value="P:nucleotide-excision repair"/>
    <property type="evidence" value="ECO:0007669"/>
    <property type="project" value="TreeGrafter"/>
</dbReference>
<dbReference type="GO" id="GO:0000723">
    <property type="term" value="P:telomere maintenance"/>
    <property type="evidence" value="ECO:0007669"/>
    <property type="project" value="TreeGrafter"/>
</dbReference>
<comment type="subcellular location">
    <subcellularLocation>
        <location evidence="1">Nucleus</location>
    </subcellularLocation>
</comment>
<dbReference type="GO" id="GO:0005730">
    <property type="term" value="C:nucleolus"/>
    <property type="evidence" value="ECO:0007669"/>
    <property type="project" value="InterPro"/>
</dbReference>
<dbReference type="GO" id="GO:0031573">
    <property type="term" value="P:mitotic intra-S DNA damage checkpoint signaling"/>
    <property type="evidence" value="ECO:0007669"/>
    <property type="project" value="TreeGrafter"/>
</dbReference>
<reference evidence="5" key="2">
    <citation type="journal article" date="2023" name="Science">
        <title>Genomic signatures of disease resistance in endangered staghorn corals.</title>
        <authorList>
            <person name="Vollmer S.V."/>
            <person name="Selwyn J.D."/>
            <person name="Despard B.A."/>
            <person name="Roesel C.L."/>
        </authorList>
    </citation>
    <scope>NUCLEOTIDE SEQUENCE</scope>
    <source>
        <strain evidence="5">K2</strain>
    </source>
</reference>
<dbReference type="PIRSF" id="PIRSF011312">
    <property type="entry name" value="Cell_cycle_HUS1"/>
    <property type="match status" value="1"/>
</dbReference>
<dbReference type="Proteomes" id="UP001249851">
    <property type="component" value="Unassembled WGS sequence"/>
</dbReference>